<protein>
    <submittedName>
        <fullName evidence="2">Uncharacterized protein</fullName>
    </submittedName>
</protein>
<dbReference type="GO" id="GO:0009409">
    <property type="term" value="P:response to cold"/>
    <property type="evidence" value="ECO:0007669"/>
    <property type="project" value="InterPro"/>
</dbReference>
<feature type="region of interest" description="Disordered" evidence="1">
    <location>
        <begin position="1"/>
        <end position="36"/>
    </location>
</feature>
<organism evidence="2 3">
    <name type="scientific">Vitis rotundifolia</name>
    <name type="common">Muscadine grape</name>
    <dbReference type="NCBI Taxonomy" id="103349"/>
    <lineage>
        <taxon>Eukaryota</taxon>
        <taxon>Viridiplantae</taxon>
        <taxon>Streptophyta</taxon>
        <taxon>Embryophyta</taxon>
        <taxon>Tracheophyta</taxon>
        <taxon>Spermatophyta</taxon>
        <taxon>Magnoliopsida</taxon>
        <taxon>eudicotyledons</taxon>
        <taxon>Gunneridae</taxon>
        <taxon>Pentapetalae</taxon>
        <taxon>rosids</taxon>
        <taxon>Vitales</taxon>
        <taxon>Vitaceae</taxon>
        <taxon>Viteae</taxon>
        <taxon>Vitis</taxon>
    </lineage>
</organism>
<gene>
    <name evidence="2" type="ORF">PVL29_023763</name>
</gene>
<dbReference type="Proteomes" id="UP001168098">
    <property type="component" value="Unassembled WGS sequence"/>
</dbReference>
<feature type="compositionally biased region" description="Polar residues" evidence="1">
    <location>
        <begin position="26"/>
        <end position="36"/>
    </location>
</feature>
<dbReference type="PANTHER" id="PTHR33676">
    <property type="entry name" value="COLD REGULATED PROTEIN 27"/>
    <property type="match status" value="1"/>
</dbReference>
<proteinExistence type="predicted"/>
<evidence type="ECO:0000313" key="3">
    <source>
        <dbReference type="Proteomes" id="UP001168098"/>
    </source>
</evidence>
<reference evidence="2 3" key="1">
    <citation type="journal article" date="2023" name="BMC Biotechnol.">
        <title>Vitis rotundifolia cv Carlos genome sequencing.</title>
        <authorList>
            <person name="Huff M."/>
            <person name="Hulse-Kemp A."/>
            <person name="Scheffler B."/>
            <person name="Youngblood R."/>
            <person name="Simpson S."/>
            <person name="Babiker E."/>
            <person name="Staton M."/>
        </authorList>
    </citation>
    <scope>NUCLEOTIDE SEQUENCE [LARGE SCALE GENOMIC DNA]</scope>
    <source>
        <tissue evidence="2">Leaf</tissue>
    </source>
</reference>
<sequence length="258" mass="29073">MESFRTRQTSGLTGGDSTEFVDQEETSSLGSPVTESMSMEWTDEKHSLYLKSMEASFVDQLYNSFGLLGWHSQKENPSDSKPSLQMLCKTRNSSGQFKVLRGGFWQKINFERARKQMVKADGSHVLLANPWIQHFRSACRDETVVLPALQENGASTRKAVHSRGKKASPCGLATTSKQFPMYHCHLRQRDSLSTNTEVSDQNFLDDDVEGGRESSLVSAKRMKTIVVDTCVNDQVLCLTVSIILLYSVHHNIMWFSIH</sequence>
<dbReference type="InterPro" id="IPR044678">
    <property type="entry name" value="COR27/28"/>
</dbReference>
<comment type="caution">
    <text evidence="2">The sequence shown here is derived from an EMBL/GenBank/DDBJ whole genome shotgun (WGS) entry which is preliminary data.</text>
</comment>
<dbReference type="GO" id="GO:0042752">
    <property type="term" value="P:regulation of circadian rhythm"/>
    <property type="evidence" value="ECO:0007669"/>
    <property type="project" value="InterPro"/>
</dbReference>
<name>A0AA38YPZ0_VITRO</name>
<dbReference type="AlphaFoldDB" id="A0AA38YPZ0"/>
<evidence type="ECO:0000313" key="2">
    <source>
        <dbReference type="EMBL" id="KAJ9674413.1"/>
    </source>
</evidence>
<dbReference type="PANTHER" id="PTHR33676:SF3">
    <property type="entry name" value="COLD-REGULATED PROTEIN 27"/>
    <property type="match status" value="1"/>
</dbReference>
<dbReference type="EMBL" id="JARBHA010000018">
    <property type="protein sequence ID" value="KAJ9674413.1"/>
    <property type="molecule type" value="Genomic_DNA"/>
</dbReference>
<keyword evidence="3" id="KW-1185">Reference proteome</keyword>
<accession>A0AA38YPZ0</accession>
<evidence type="ECO:0000256" key="1">
    <source>
        <dbReference type="SAM" id="MobiDB-lite"/>
    </source>
</evidence>
<feature type="compositionally biased region" description="Polar residues" evidence="1">
    <location>
        <begin position="1"/>
        <end position="11"/>
    </location>
</feature>